<proteinExistence type="predicted"/>
<evidence type="ECO:0000256" key="1">
    <source>
        <dbReference type="SAM" id="SignalP"/>
    </source>
</evidence>
<dbReference type="RefSeq" id="WP_255903168.1">
    <property type="nucleotide sequence ID" value="NZ_JAFMZO010000003.1"/>
</dbReference>
<evidence type="ECO:0000313" key="3">
    <source>
        <dbReference type="EMBL" id="MFD2162659.1"/>
    </source>
</evidence>
<evidence type="ECO:0000313" key="4">
    <source>
        <dbReference type="Proteomes" id="UP001597387"/>
    </source>
</evidence>
<reference evidence="4" key="1">
    <citation type="journal article" date="2019" name="Int. J. Syst. Evol. Microbiol.">
        <title>The Global Catalogue of Microorganisms (GCM) 10K type strain sequencing project: providing services to taxonomists for standard genome sequencing and annotation.</title>
        <authorList>
            <consortium name="The Broad Institute Genomics Platform"/>
            <consortium name="The Broad Institute Genome Sequencing Center for Infectious Disease"/>
            <person name="Wu L."/>
            <person name="Ma J."/>
        </authorList>
    </citation>
    <scope>NUCLEOTIDE SEQUENCE [LARGE SCALE GENOMIC DNA]</scope>
    <source>
        <strain evidence="4">KCTC 42217</strain>
    </source>
</reference>
<evidence type="ECO:0000259" key="2">
    <source>
        <dbReference type="Pfam" id="PF13568"/>
    </source>
</evidence>
<accession>A0ABW4ZLB1</accession>
<keyword evidence="4" id="KW-1185">Reference proteome</keyword>
<dbReference type="Pfam" id="PF13568">
    <property type="entry name" value="OMP_b-brl_2"/>
    <property type="match status" value="1"/>
</dbReference>
<feature type="chain" id="PRO_5045300637" evidence="1">
    <location>
        <begin position="20"/>
        <end position="218"/>
    </location>
</feature>
<keyword evidence="1" id="KW-0732">Signal</keyword>
<dbReference type="Proteomes" id="UP001597387">
    <property type="component" value="Unassembled WGS sequence"/>
</dbReference>
<sequence>MKKLVLLTGLILIAASLFAQNEYNAEFIEKKNRIGFKLGYHFSGQDYKIDNSRQSTSSLSSFHITALTDIALSERIYLQPGISLLQKGAILDRALDMVEISPLYLEVPLNALLKVKIGKGKGKLFAGGGPYGALGIKGSYTINNKSSNNTTTYRINYGSDETHDMEKLDFGMSVLAGYELDGNLSLGVTYSRSLSNLSPRPSEMMKNKVLAFSIGITL</sequence>
<dbReference type="InterPro" id="IPR025665">
    <property type="entry name" value="Beta-barrel_OMP_2"/>
</dbReference>
<protein>
    <submittedName>
        <fullName evidence="3">Porin family protein</fullName>
    </submittedName>
</protein>
<name>A0ABW4ZLB1_9SPHI</name>
<organism evidence="3 4">
    <name type="scientific">Paradesertivirga mongoliensis</name>
    <dbReference type="NCBI Taxonomy" id="2100740"/>
    <lineage>
        <taxon>Bacteria</taxon>
        <taxon>Pseudomonadati</taxon>
        <taxon>Bacteroidota</taxon>
        <taxon>Sphingobacteriia</taxon>
        <taxon>Sphingobacteriales</taxon>
        <taxon>Sphingobacteriaceae</taxon>
        <taxon>Paradesertivirga</taxon>
    </lineage>
</organism>
<dbReference type="EMBL" id="JBHUHZ010000001">
    <property type="protein sequence ID" value="MFD2162659.1"/>
    <property type="molecule type" value="Genomic_DNA"/>
</dbReference>
<comment type="caution">
    <text evidence="3">The sequence shown here is derived from an EMBL/GenBank/DDBJ whole genome shotgun (WGS) entry which is preliminary data.</text>
</comment>
<feature type="domain" description="Outer membrane protein beta-barrel" evidence="2">
    <location>
        <begin position="18"/>
        <end position="197"/>
    </location>
</feature>
<gene>
    <name evidence="3" type="ORF">ACFSJU_09675</name>
</gene>
<feature type="signal peptide" evidence="1">
    <location>
        <begin position="1"/>
        <end position="19"/>
    </location>
</feature>